<feature type="chain" id="PRO_5014776898" evidence="1">
    <location>
        <begin position="26"/>
        <end position="362"/>
    </location>
</feature>
<dbReference type="AlphaFoldDB" id="A0A2N9YB82"/>
<accession>A0A2N9YB82</accession>
<protein>
    <submittedName>
        <fullName evidence="2">Uncharacterized protein</fullName>
    </submittedName>
</protein>
<evidence type="ECO:0000313" key="3">
    <source>
        <dbReference type="Proteomes" id="UP000234271"/>
    </source>
</evidence>
<reference evidence="3" key="1">
    <citation type="submission" date="2016-12" db="EMBL/GenBank/DDBJ databases">
        <title>Complete Genome Sequence of Beggiatoa leptomitiformis D-401.</title>
        <authorList>
            <person name="Fomenkov A."/>
            <person name="Vincze T."/>
            <person name="Grabovich M."/>
            <person name="Anton B.P."/>
            <person name="Dubinina G."/>
            <person name="Orlova M."/>
            <person name="Belousova E."/>
            <person name="Roberts R.J."/>
        </authorList>
    </citation>
    <scope>NUCLEOTIDE SEQUENCE [LARGE SCALE GENOMIC DNA]</scope>
    <source>
        <strain evidence="3">D-401</strain>
    </source>
</reference>
<keyword evidence="1" id="KW-0732">Signal</keyword>
<sequence length="362" mass="41091">MHYTIIRFIKNVLILLFLVSYAAIAEQTKTTFKTDKPYANNKNLRETLVIPNAEALEVTVKGMTEEKYDYLLIVDNAGNEQRFTGAFDTRFSVLGSSIRVQFRSDPATVADGVTVSIAPISLFKKIKFQLLAATEVILREGTAGLNERFTKITQNLSHLREQIGQIQDLDSVATPVKEQLVLIAQTYHDAANSGGEIIKKHQQQFELLRQLQKITNDNIENILKKQRENQDQVTNFQSLLSKITDPLEQQKVQISLEGTRNILSTLEAQRIIWTDFQQVENELIRLLQAHSKLIEVLLYSMNISAQVYDQAVNVVSLQSSKLLSLERLNNLSELQKIVSEIQNSEAAIMQITKRIEQTDANF</sequence>
<dbReference type="EMBL" id="CP018889">
    <property type="protein sequence ID" value="AUI67723.1"/>
    <property type="molecule type" value="Genomic_DNA"/>
</dbReference>
<evidence type="ECO:0000313" key="2">
    <source>
        <dbReference type="EMBL" id="AUI67723.1"/>
    </source>
</evidence>
<gene>
    <name evidence="2" type="ORF">BLE401_02770</name>
</gene>
<dbReference type="Proteomes" id="UP000234271">
    <property type="component" value="Chromosome"/>
</dbReference>
<dbReference type="KEGG" id="blep:AL038_03260"/>
<keyword evidence="3" id="KW-1185">Reference proteome</keyword>
<feature type="signal peptide" evidence="1">
    <location>
        <begin position="1"/>
        <end position="25"/>
    </location>
</feature>
<dbReference type="RefSeq" id="WP_062148967.1">
    <property type="nucleotide sequence ID" value="NZ_CP012373.2"/>
</dbReference>
<name>A0A2N9YB82_9GAMM</name>
<organism evidence="2 3">
    <name type="scientific">Beggiatoa leptomitoformis</name>
    <dbReference type="NCBI Taxonomy" id="288004"/>
    <lineage>
        <taxon>Bacteria</taxon>
        <taxon>Pseudomonadati</taxon>
        <taxon>Pseudomonadota</taxon>
        <taxon>Gammaproteobacteria</taxon>
        <taxon>Thiotrichales</taxon>
        <taxon>Thiotrichaceae</taxon>
        <taxon>Beggiatoa</taxon>
    </lineage>
</organism>
<evidence type="ECO:0000256" key="1">
    <source>
        <dbReference type="SAM" id="SignalP"/>
    </source>
</evidence>
<proteinExistence type="predicted"/>